<reference evidence="1 2" key="1">
    <citation type="journal article" date="2019" name="Int. J. Syst. Evol. Microbiol.">
        <title>The Global Catalogue of Microorganisms (GCM) 10K type strain sequencing project: providing services to taxonomists for standard genome sequencing and annotation.</title>
        <authorList>
            <consortium name="The Broad Institute Genomics Platform"/>
            <consortium name="The Broad Institute Genome Sequencing Center for Infectious Disease"/>
            <person name="Wu L."/>
            <person name="Ma J."/>
        </authorList>
    </citation>
    <scope>NUCLEOTIDE SEQUENCE [LARGE SCALE GENOMIC DNA]</scope>
    <source>
        <strain evidence="1 2">JCM 10425</strain>
    </source>
</reference>
<proteinExistence type="predicted"/>
<dbReference type="Proteomes" id="UP001500967">
    <property type="component" value="Unassembled WGS sequence"/>
</dbReference>
<protein>
    <submittedName>
        <fullName evidence="1">Uncharacterized protein</fullName>
    </submittedName>
</protein>
<comment type="caution">
    <text evidence="1">The sequence shown here is derived from an EMBL/GenBank/DDBJ whole genome shotgun (WGS) entry which is preliminary data.</text>
</comment>
<name>A0ABN0TWT7_9ACTN</name>
<keyword evidence="2" id="KW-1185">Reference proteome</keyword>
<sequence length="133" mass="13754">MQRMLLDAVDEILRSGSAAPADEVSRRLSGVGARPGEAAFAVESVAADQLLALRFGWAPLDPVAVVRWVSDRLGAEHGRRALGAAGLLGHPEAPRWSSVRPQPGGAGRLLPALVLLLAGVVALATEASADHTP</sequence>
<dbReference type="RefSeq" id="WP_344648117.1">
    <property type="nucleotide sequence ID" value="NZ_BAAAGX010000006.1"/>
</dbReference>
<evidence type="ECO:0000313" key="2">
    <source>
        <dbReference type="Proteomes" id="UP001500967"/>
    </source>
</evidence>
<accession>A0ABN0TWT7</accession>
<organism evidence="1 2">
    <name type="scientific">Cryptosporangium japonicum</name>
    <dbReference type="NCBI Taxonomy" id="80872"/>
    <lineage>
        <taxon>Bacteria</taxon>
        <taxon>Bacillati</taxon>
        <taxon>Actinomycetota</taxon>
        <taxon>Actinomycetes</taxon>
        <taxon>Cryptosporangiales</taxon>
        <taxon>Cryptosporangiaceae</taxon>
        <taxon>Cryptosporangium</taxon>
    </lineage>
</organism>
<evidence type="ECO:0000313" key="1">
    <source>
        <dbReference type="EMBL" id="GAA0231805.1"/>
    </source>
</evidence>
<dbReference type="EMBL" id="BAAAGX010000006">
    <property type="protein sequence ID" value="GAA0231805.1"/>
    <property type="molecule type" value="Genomic_DNA"/>
</dbReference>
<gene>
    <name evidence="1" type="ORF">GCM10009539_16520</name>
</gene>